<dbReference type="SUPFAM" id="SSF109604">
    <property type="entry name" value="HD-domain/PDEase-like"/>
    <property type="match status" value="1"/>
</dbReference>
<organism evidence="1 2">
    <name type="scientific">Trypanosoma brucei equiperdum</name>
    <dbReference type="NCBI Taxonomy" id="630700"/>
    <lineage>
        <taxon>Eukaryota</taxon>
        <taxon>Discoba</taxon>
        <taxon>Euglenozoa</taxon>
        <taxon>Kinetoplastea</taxon>
        <taxon>Metakinetoplastina</taxon>
        <taxon>Trypanosomatida</taxon>
        <taxon>Trypanosomatidae</taxon>
        <taxon>Trypanosoma</taxon>
    </lineage>
</organism>
<evidence type="ECO:0000313" key="2">
    <source>
        <dbReference type="Proteomes" id="UP000266743"/>
    </source>
</evidence>
<evidence type="ECO:0000313" key="1">
    <source>
        <dbReference type="EMBL" id="RHW69539.1"/>
    </source>
</evidence>
<protein>
    <recommendedName>
        <fullName evidence="3">HD domain containing protein</fullName>
    </recommendedName>
</protein>
<comment type="caution">
    <text evidence="1">The sequence shown here is derived from an EMBL/GenBank/DDBJ whole genome shotgun (WGS) entry which is preliminary data.</text>
</comment>
<proteinExistence type="predicted"/>
<dbReference type="Gene3D" id="1.20.58.1910">
    <property type="match status" value="1"/>
</dbReference>
<evidence type="ECO:0008006" key="3">
    <source>
        <dbReference type="Google" id="ProtNLM"/>
    </source>
</evidence>
<dbReference type="EMBL" id="QSBY01000010">
    <property type="protein sequence ID" value="RHW69539.1"/>
    <property type="molecule type" value="Genomic_DNA"/>
</dbReference>
<sequence length="249" mass="28669">MQAQHYHLWERCREFVRVACAGRDSSHGLAHMEKVTESAILILCMQNQVAATDMHTTLSRVILVAMLHDVADHKYDSDGTLRHRVEAFIKEERNATIETAQSHAYALQTIEAVSFSAEKQRGKRWFTSVLPTEWLRVRDIVSDADKLEAIGYAGLLRCLEYTSHLLLPRGKTTEGEQHMKEGGEGRPHWSREFERQCLQNVREHFEEKLNLLPTEYIVTEPGRFLALPRRAEMVEALHQWEENGLPPLS</sequence>
<dbReference type="AlphaFoldDB" id="A0A3L6KYU9"/>
<gene>
    <name evidence="1" type="ORF">DPX39_100117700</name>
</gene>
<accession>A0A3L6KYU9</accession>
<dbReference type="PANTHER" id="PTHR33594:SF1">
    <property type="entry name" value="HD_PDEASE DOMAIN-CONTAINING PROTEIN"/>
    <property type="match status" value="1"/>
</dbReference>
<dbReference type="Proteomes" id="UP000266743">
    <property type="component" value="Chromosome 10"/>
</dbReference>
<name>A0A3L6KYU9_9TRYP</name>
<dbReference type="PANTHER" id="PTHR33594">
    <property type="entry name" value="SUPERFAMILY HYDROLASE, PUTATIVE (AFU_ORTHOLOGUE AFUA_1G03035)-RELATED"/>
    <property type="match status" value="1"/>
</dbReference>
<reference evidence="1 2" key="1">
    <citation type="submission" date="2018-09" db="EMBL/GenBank/DDBJ databases">
        <title>whole genome sequence of T. equiperdum IVM-t1 strain.</title>
        <authorList>
            <person name="Suganuma K."/>
        </authorList>
    </citation>
    <scope>NUCLEOTIDE SEQUENCE [LARGE SCALE GENOMIC DNA]</scope>
    <source>
        <strain evidence="1 2">IVM-t1</strain>
    </source>
</reference>
<dbReference type="Gene3D" id="1.10.472.50">
    <property type="entry name" value="HD-domain/PDEase-like"/>
    <property type="match status" value="1"/>
</dbReference>